<evidence type="ECO:0000256" key="6">
    <source>
        <dbReference type="ARBA" id="ARBA00023316"/>
    </source>
</evidence>
<dbReference type="RefSeq" id="WP_256764572.1">
    <property type="nucleotide sequence ID" value="NZ_JANIGO010000003.1"/>
</dbReference>
<keyword evidence="3" id="KW-0808">Transferase</keyword>
<keyword evidence="6 7" id="KW-0961">Cell wall biogenesis/degradation</keyword>
<evidence type="ECO:0000256" key="7">
    <source>
        <dbReference type="PROSITE-ProRule" id="PRU01373"/>
    </source>
</evidence>
<protein>
    <recommendedName>
        <fullName evidence="8">L,D-TPase catalytic domain-containing protein</fullName>
    </recommendedName>
</protein>
<keyword evidence="5 7" id="KW-0573">Peptidoglycan synthesis</keyword>
<organism evidence="9 10">
    <name type="scientific">Limnobacter humi</name>
    <dbReference type="NCBI Taxonomy" id="1778671"/>
    <lineage>
        <taxon>Bacteria</taxon>
        <taxon>Pseudomonadati</taxon>
        <taxon>Pseudomonadota</taxon>
        <taxon>Betaproteobacteria</taxon>
        <taxon>Burkholderiales</taxon>
        <taxon>Burkholderiaceae</taxon>
        <taxon>Limnobacter</taxon>
    </lineage>
</organism>
<keyword evidence="10" id="KW-1185">Reference proteome</keyword>
<accession>A0ABT1WGY2</accession>
<evidence type="ECO:0000259" key="8">
    <source>
        <dbReference type="PROSITE" id="PS52029"/>
    </source>
</evidence>
<dbReference type="EMBL" id="JANIGO010000003">
    <property type="protein sequence ID" value="MCQ8896779.1"/>
    <property type="molecule type" value="Genomic_DNA"/>
</dbReference>
<proteinExistence type="inferred from homology"/>
<comment type="pathway">
    <text evidence="1 7">Cell wall biogenesis; peptidoglycan biosynthesis.</text>
</comment>
<evidence type="ECO:0000313" key="9">
    <source>
        <dbReference type="EMBL" id="MCQ8896779.1"/>
    </source>
</evidence>
<comment type="similarity">
    <text evidence="2">Belongs to the YkuD family.</text>
</comment>
<evidence type="ECO:0000256" key="3">
    <source>
        <dbReference type="ARBA" id="ARBA00022679"/>
    </source>
</evidence>
<name>A0ABT1WGY2_9BURK</name>
<evidence type="ECO:0000256" key="4">
    <source>
        <dbReference type="ARBA" id="ARBA00022960"/>
    </source>
</evidence>
<evidence type="ECO:0000256" key="2">
    <source>
        <dbReference type="ARBA" id="ARBA00005992"/>
    </source>
</evidence>
<dbReference type="Gene3D" id="2.40.440.10">
    <property type="entry name" value="L,D-transpeptidase catalytic domain-like"/>
    <property type="match status" value="1"/>
</dbReference>
<dbReference type="Pfam" id="PF03734">
    <property type="entry name" value="YkuD"/>
    <property type="match status" value="1"/>
</dbReference>
<feature type="active site" description="Nucleophile" evidence="7">
    <location>
        <position position="103"/>
    </location>
</feature>
<feature type="domain" description="L,D-TPase catalytic" evidence="8">
    <location>
        <begin position="2"/>
        <end position="129"/>
    </location>
</feature>
<evidence type="ECO:0000256" key="5">
    <source>
        <dbReference type="ARBA" id="ARBA00022984"/>
    </source>
</evidence>
<comment type="caution">
    <text evidence="9">The sequence shown here is derived from an EMBL/GenBank/DDBJ whole genome shotgun (WGS) entry which is preliminary data.</text>
</comment>
<evidence type="ECO:0000313" key="10">
    <source>
        <dbReference type="Proteomes" id="UP001204142"/>
    </source>
</evidence>
<sequence>MSSLKFDGACHSLQLIDQQGNLVGDWVAYNNVDISAKLRFIPNGTYSFIDTQRPYPHKPDPNGPYGSYGILRFNVPHHAGIGVHSGRSASKRLPGPQHPTMGCIRTSDQAMHAISELIAEDPLTSIQINNNSDYRSIQATALFSTTTMKGLAWA</sequence>
<dbReference type="InterPro" id="IPR038063">
    <property type="entry name" value="Transpep_catalytic_dom"/>
</dbReference>
<evidence type="ECO:0000256" key="1">
    <source>
        <dbReference type="ARBA" id="ARBA00004752"/>
    </source>
</evidence>
<dbReference type="PROSITE" id="PS52029">
    <property type="entry name" value="LD_TPASE"/>
    <property type="match status" value="1"/>
</dbReference>
<dbReference type="Proteomes" id="UP001204142">
    <property type="component" value="Unassembled WGS sequence"/>
</dbReference>
<keyword evidence="4 7" id="KW-0133">Cell shape</keyword>
<gene>
    <name evidence="9" type="ORF">NQT62_10080</name>
</gene>
<reference evidence="9 10" key="1">
    <citation type="submission" date="2022-07" db="EMBL/GenBank/DDBJ databases">
        <authorList>
            <person name="Xamxidin M."/>
            <person name="Wu M."/>
        </authorList>
    </citation>
    <scope>NUCLEOTIDE SEQUENCE [LARGE SCALE GENOMIC DNA]</scope>
    <source>
        <strain evidence="9 10">NBRC 111650</strain>
    </source>
</reference>
<dbReference type="InterPro" id="IPR005490">
    <property type="entry name" value="LD_TPept_cat_dom"/>
</dbReference>
<feature type="active site" description="Proton donor/acceptor" evidence="7">
    <location>
        <position position="84"/>
    </location>
</feature>